<keyword evidence="2" id="KW-1185">Reference proteome</keyword>
<dbReference type="EMBL" id="AZIM01000954">
    <property type="protein sequence ID" value="ETE68718.1"/>
    <property type="molecule type" value="Genomic_DNA"/>
</dbReference>
<protein>
    <submittedName>
        <fullName evidence="1">Uncharacterized protein</fullName>
    </submittedName>
</protein>
<name>V8P3X2_OPHHA</name>
<sequence length="124" mass="13879">MDLEALPEEPEGPVAHAVYPPTRTGSHEALRMAPGIVSIKGAGWITTSEEGIWLIQLTLAPGAMPRLAAKVYTDQILLILFSRDAPMSRGENMDGFRECAQEWFPYAIEDYNNPHREKRSLEKL</sequence>
<proteinExistence type="predicted"/>
<dbReference type="AlphaFoldDB" id="V8P3X2"/>
<organism evidence="1 2">
    <name type="scientific">Ophiophagus hannah</name>
    <name type="common">King cobra</name>
    <name type="synonym">Naja hannah</name>
    <dbReference type="NCBI Taxonomy" id="8665"/>
    <lineage>
        <taxon>Eukaryota</taxon>
        <taxon>Metazoa</taxon>
        <taxon>Chordata</taxon>
        <taxon>Craniata</taxon>
        <taxon>Vertebrata</taxon>
        <taxon>Euteleostomi</taxon>
        <taxon>Lepidosauria</taxon>
        <taxon>Squamata</taxon>
        <taxon>Bifurcata</taxon>
        <taxon>Unidentata</taxon>
        <taxon>Episquamata</taxon>
        <taxon>Toxicofera</taxon>
        <taxon>Serpentes</taxon>
        <taxon>Colubroidea</taxon>
        <taxon>Elapidae</taxon>
        <taxon>Elapinae</taxon>
        <taxon>Ophiophagus</taxon>
    </lineage>
</organism>
<gene>
    <name evidence="1" type="ORF">L345_05479</name>
</gene>
<evidence type="ECO:0000313" key="1">
    <source>
        <dbReference type="EMBL" id="ETE68718.1"/>
    </source>
</evidence>
<dbReference type="Proteomes" id="UP000018936">
    <property type="component" value="Unassembled WGS sequence"/>
</dbReference>
<accession>V8P3X2</accession>
<comment type="caution">
    <text evidence="1">The sequence shown here is derived from an EMBL/GenBank/DDBJ whole genome shotgun (WGS) entry which is preliminary data.</text>
</comment>
<reference evidence="1 2" key="1">
    <citation type="journal article" date="2013" name="Proc. Natl. Acad. Sci. U.S.A.">
        <title>The king cobra genome reveals dynamic gene evolution and adaptation in the snake venom system.</title>
        <authorList>
            <person name="Vonk F.J."/>
            <person name="Casewell N.R."/>
            <person name="Henkel C.V."/>
            <person name="Heimberg A.M."/>
            <person name="Jansen H.J."/>
            <person name="McCleary R.J."/>
            <person name="Kerkkamp H.M."/>
            <person name="Vos R.A."/>
            <person name="Guerreiro I."/>
            <person name="Calvete J.J."/>
            <person name="Wuster W."/>
            <person name="Woods A.E."/>
            <person name="Logan J.M."/>
            <person name="Harrison R.A."/>
            <person name="Castoe T.A."/>
            <person name="de Koning A.P."/>
            <person name="Pollock D.D."/>
            <person name="Yandell M."/>
            <person name="Calderon D."/>
            <person name="Renjifo C."/>
            <person name="Currier R.B."/>
            <person name="Salgado D."/>
            <person name="Pla D."/>
            <person name="Sanz L."/>
            <person name="Hyder A.S."/>
            <person name="Ribeiro J.M."/>
            <person name="Arntzen J.W."/>
            <person name="van den Thillart G.E."/>
            <person name="Boetzer M."/>
            <person name="Pirovano W."/>
            <person name="Dirks R.P."/>
            <person name="Spaink H.P."/>
            <person name="Duboule D."/>
            <person name="McGlinn E."/>
            <person name="Kini R.M."/>
            <person name="Richardson M.K."/>
        </authorList>
    </citation>
    <scope>NUCLEOTIDE SEQUENCE</scope>
    <source>
        <tissue evidence="1">Blood</tissue>
    </source>
</reference>
<feature type="non-terminal residue" evidence="1">
    <location>
        <position position="1"/>
    </location>
</feature>
<evidence type="ECO:0000313" key="2">
    <source>
        <dbReference type="Proteomes" id="UP000018936"/>
    </source>
</evidence>